<keyword evidence="3" id="KW-1185">Reference proteome</keyword>
<organism evidence="2 3">
    <name type="scientific">Podospora didyma</name>
    <dbReference type="NCBI Taxonomy" id="330526"/>
    <lineage>
        <taxon>Eukaryota</taxon>
        <taxon>Fungi</taxon>
        <taxon>Dikarya</taxon>
        <taxon>Ascomycota</taxon>
        <taxon>Pezizomycotina</taxon>
        <taxon>Sordariomycetes</taxon>
        <taxon>Sordariomycetidae</taxon>
        <taxon>Sordariales</taxon>
        <taxon>Podosporaceae</taxon>
        <taxon>Podospora</taxon>
    </lineage>
</organism>
<evidence type="ECO:0000256" key="1">
    <source>
        <dbReference type="SAM" id="MobiDB-lite"/>
    </source>
</evidence>
<proteinExistence type="predicted"/>
<dbReference type="EMBL" id="JAULSW010000001">
    <property type="protein sequence ID" value="KAK3392900.1"/>
    <property type="molecule type" value="Genomic_DNA"/>
</dbReference>
<evidence type="ECO:0000313" key="2">
    <source>
        <dbReference type="EMBL" id="KAK3392900.1"/>
    </source>
</evidence>
<reference evidence="2" key="2">
    <citation type="submission" date="2023-06" db="EMBL/GenBank/DDBJ databases">
        <authorList>
            <consortium name="Lawrence Berkeley National Laboratory"/>
            <person name="Haridas S."/>
            <person name="Hensen N."/>
            <person name="Bonometti L."/>
            <person name="Westerberg I."/>
            <person name="Brannstrom I.O."/>
            <person name="Guillou S."/>
            <person name="Cros-Aarteil S."/>
            <person name="Calhoun S."/>
            <person name="Kuo A."/>
            <person name="Mondo S."/>
            <person name="Pangilinan J."/>
            <person name="Riley R."/>
            <person name="LaButti K."/>
            <person name="Andreopoulos B."/>
            <person name="Lipzen A."/>
            <person name="Chen C."/>
            <person name="Yanf M."/>
            <person name="Daum C."/>
            <person name="Ng V."/>
            <person name="Clum A."/>
            <person name="Steindorff A."/>
            <person name="Ohm R."/>
            <person name="Martin F."/>
            <person name="Silar P."/>
            <person name="Natvig D."/>
            <person name="Lalanne C."/>
            <person name="Gautier V."/>
            <person name="Ament-velasquez S.L."/>
            <person name="Kruys A."/>
            <person name="Hutchinson M.I."/>
            <person name="Powell A.J."/>
            <person name="Barry K."/>
            <person name="Miller A.N."/>
            <person name="Grigoriev I.V."/>
            <person name="Debuchy R."/>
            <person name="Gladieux P."/>
            <person name="Thoren M.H."/>
            <person name="Johannesson H."/>
        </authorList>
    </citation>
    <scope>NUCLEOTIDE SEQUENCE</scope>
    <source>
        <strain evidence="2">CBS 232.78</strain>
    </source>
</reference>
<reference evidence="2" key="1">
    <citation type="journal article" date="2023" name="Mol. Phylogenet. Evol.">
        <title>Genome-scale phylogeny and comparative genomics of the fungal order Sordariales.</title>
        <authorList>
            <person name="Hensen N."/>
            <person name="Bonometti L."/>
            <person name="Westerberg I."/>
            <person name="Brannstrom I.O."/>
            <person name="Guillou S."/>
            <person name="Cros-Aarteil S."/>
            <person name="Calhoun S."/>
            <person name="Haridas S."/>
            <person name="Kuo A."/>
            <person name="Mondo S."/>
            <person name="Pangilinan J."/>
            <person name="Riley R."/>
            <person name="LaButti K."/>
            <person name="Andreopoulos B."/>
            <person name="Lipzen A."/>
            <person name="Chen C."/>
            <person name="Yan M."/>
            <person name="Daum C."/>
            <person name="Ng V."/>
            <person name="Clum A."/>
            <person name="Steindorff A."/>
            <person name="Ohm R.A."/>
            <person name="Martin F."/>
            <person name="Silar P."/>
            <person name="Natvig D.O."/>
            <person name="Lalanne C."/>
            <person name="Gautier V."/>
            <person name="Ament-Velasquez S.L."/>
            <person name="Kruys A."/>
            <person name="Hutchinson M.I."/>
            <person name="Powell A.J."/>
            <person name="Barry K."/>
            <person name="Miller A.N."/>
            <person name="Grigoriev I.V."/>
            <person name="Debuchy R."/>
            <person name="Gladieux P."/>
            <person name="Hiltunen Thoren M."/>
            <person name="Johannesson H."/>
        </authorList>
    </citation>
    <scope>NUCLEOTIDE SEQUENCE</scope>
    <source>
        <strain evidence="2">CBS 232.78</strain>
    </source>
</reference>
<feature type="region of interest" description="Disordered" evidence="1">
    <location>
        <begin position="1"/>
        <end position="31"/>
    </location>
</feature>
<evidence type="ECO:0000313" key="3">
    <source>
        <dbReference type="Proteomes" id="UP001285441"/>
    </source>
</evidence>
<name>A0AAE0P466_9PEZI</name>
<feature type="region of interest" description="Disordered" evidence="1">
    <location>
        <begin position="139"/>
        <end position="165"/>
    </location>
</feature>
<feature type="compositionally biased region" description="Basic and acidic residues" evidence="1">
    <location>
        <begin position="1"/>
        <end position="11"/>
    </location>
</feature>
<accession>A0AAE0P466</accession>
<comment type="caution">
    <text evidence="2">The sequence shown here is derived from an EMBL/GenBank/DDBJ whole genome shotgun (WGS) entry which is preliminary data.</text>
</comment>
<dbReference type="Proteomes" id="UP001285441">
    <property type="component" value="Unassembled WGS sequence"/>
</dbReference>
<sequence>MGLAKHHDTSTSRRKNATSTKHGTTRYEPPEAENLIRVVATARLYDPIPGDKKREQQPYYVMPPEGDGLTGEAGTRAKVHSLATERILTLEKICAGKSAALGDLLDIVKTKLIVVELPSNSGSSRGGIGAAAVPDGSGDAAAVTSAAEPPGRATGNNGKPCRASVEPRPRLFPSAWLVYSSTATLTRYYFYTEQ</sequence>
<gene>
    <name evidence="2" type="ORF">B0H63DRAFT_516115</name>
</gene>
<protein>
    <submittedName>
        <fullName evidence="2">Uncharacterized protein</fullName>
    </submittedName>
</protein>
<dbReference type="AlphaFoldDB" id="A0AAE0P466"/>